<comment type="caution">
    <text evidence="2">The sequence shown here is derived from an EMBL/GenBank/DDBJ whole genome shotgun (WGS) entry which is preliminary data.</text>
</comment>
<sequence length="368" mass="42269">MKYVPIGILLSLFALLVSSCSFQNNSKTGSSLLIDLSNPKENLPISSFIDDIETIKFEVPEPYFFGIITKVLFTDSTFFVVDKKQGYVYRFRQDGTFLNQVGSKGEAPGEYRALHRFFLGKQSVFISDIGMRKIHCYTHSGGYIQTISATHTSVYDDIIALPNGKFLCHDIQGRKGESKIWLMNEKGEEEKTLIYHDASYPYSSTNWSTIINTSSDDSFKVFDPITGVFYLYEVKKEDKLVEMQHLVSDRKALAAYKGMDNLMDIRDDYAYLSYIADANRYLYTMWYTSDSMALCSLYEKDTMESTVFYLPKIDFPGYPVCPIPIATNLPNVLVTVLTDEYPLEYFPKQYRDSISERVAIMYLMNFKK</sequence>
<accession>A0A840D3E5</accession>
<dbReference type="SUPFAM" id="SSF101898">
    <property type="entry name" value="NHL repeat"/>
    <property type="match status" value="1"/>
</dbReference>
<organism evidence="2 3">
    <name type="scientific">Bacteroides reticulotermitis</name>
    <dbReference type="NCBI Taxonomy" id="1133319"/>
    <lineage>
        <taxon>Bacteria</taxon>
        <taxon>Pseudomonadati</taxon>
        <taxon>Bacteroidota</taxon>
        <taxon>Bacteroidia</taxon>
        <taxon>Bacteroidales</taxon>
        <taxon>Bacteroidaceae</taxon>
        <taxon>Bacteroides</taxon>
    </lineage>
</organism>
<dbReference type="InterPro" id="IPR011042">
    <property type="entry name" value="6-blade_b-propeller_TolB-like"/>
</dbReference>
<dbReference type="EMBL" id="JACIER010000003">
    <property type="protein sequence ID" value="MBB4043245.1"/>
    <property type="molecule type" value="Genomic_DNA"/>
</dbReference>
<name>A0A840D3E5_9BACE</name>
<evidence type="ECO:0000313" key="2">
    <source>
        <dbReference type="EMBL" id="MBB4043245.1"/>
    </source>
</evidence>
<gene>
    <name evidence="2" type="ORF">GGR06_001012</name>
</gene>
<dbReference type="PROSITE" id="PS51257">
    <property type="entry name" value="PROKAR_LIPOPROTEIN"/>
    <property type="match status" value="1"/>
</dbReference>
<evidence type="ECO:0000313" key="3">
    <source>
        <dbReference type="Proteomes" id="UP000560658"/>
    </source>
</evidence>
<dbReference type="AlphaFoldDB" id="A0A840D3E5"/>
<reference evidence="2" key="1">
    <citation type="submission" date="2020-08" db="EMBL/GenBank/DDBJ databases">
        <title>Genomic Encyclopedia of Type Strains, Phase IV (KMG-IV): sequencing the most valuable type-strain genomes for metagenomic binning, comparative biology and taxonomic classification.</title>
        <authorList>
            <person name="Goeker M."/>
        </authorList>
    </citation>
    <scope>NUCLEOTIDE SEQUENCE [LARGE SCALE GENOMIC DNA]</scope>
    <source>
        <strain evidence="2">DSM 105720</strain>
    </source>
</reference>
<keyword evidence="3" id="KW-1185">Reference proteome</keyword>
<dbReference type="Pfam" id="PF17170">
    <property type="entry name" value="DUF5128"/>
    <property type="match status" value="1"/>
</dbReference>
<evidence type="ECO:0000256" key="1">
    <source>
        <dbReference type="SAM" id="SignalP"/>
    </source>
</evidence>
<protein>
    <recommendedName>
        <fullName evidence="4">6-bladed beta-propeller</fullName>
    </recommendedName>
</protein>
<proteinExistence type="predicted"/>
<dbReference type="RefSeq" id="WP_183207940.1">
    <property type="nucleotide sequence ID" value="NZ_JACIER010000003.1"/>
</dbReference>
<keyword evidence="1" id="KW-0732">Signal</keyword>
<evidence type="ECO:0008006" key="4">
    <source>
        <dbReference type="Google" id="ProtNLM"/>
    </source>
</evidence>
<dbReference type="Gene3D" id="2.120.10.30">
    <property type="entry name" value="TolB, C-terminal domain"/>
    <property type="match status" value="1"/>
</dbReference>
<feature type="signal peptide" evidence="1">
    <location>
        <begin position="1"/>
        <end position="23"/>
    </location>
</feature>
<feature type="chain" id="PRO_5032721295" description="6-bladed beta-propeller" evidence="1">
    <location>
        <begin position="24"/>
        <end position="368"/>
    </location>
</feature>
<dbReference type="Proteomes" id="UP000560658">
    <property type="component" value="Unassembled WGS sequence"/>
</dbReference>